<reference evidence="1 2" key="1">
    <citation type="submission" date="2024-08" db="EMBL/GenBank/DDBJ databases">
        <authorList>
            <person name="Will J Nash"/>
            <person name="Angela Man"/>
            <person name="Seanna McTaggart"/>
            <person name="Kendall Baker"/>
            <person name="Tom Barker"/>
            <person name="Leah Catchpole"/>
            <person name="Alex Durrant"/>
            <person name="Karim Gharbi"/>
            <person name="Naomi Irish"/>
            <person name="Gemy Kaithakottil"/>
            <person name="Debby Ku"/>
            <person name="Aaliyah Providence"/>
            <person name="Felix Shaw"/>
            <person name="David Swarbreck"/>
            <person name="Chris Watkins"/>
            <person name="Ann M. McCartney"/>
            <person name="Giulio Formenti"/>
            <person name="Alice Mouton"/>
            <person name="Noel Vella"/>
            <person name="Bjorn M von Reumont"/>
            <person name="Adriana Vella"/>
            <person name="Wilfried Haerty"/>
        </authorList>
    </citation>
    <scope>NUCLEOTIDE SEQUENCE [LARGE SCALE GENOMIC DNA]</scope>
</reference>
<name>A0ABP1PB73_XYLVO</name>
<gene>
    <name evidence="1" type="ORF">XYLVIOL_LOCUS9420</name>
</gene>
<evidence type="ECO:0000313" key="1">
    <source>
        <dbReference type="EMBL" id="CAL7949477.1"/>
    </source>
</evidence>
<organism evidence="1 2">
    <name type="scientific">Xylocopa violacea</name>
    <name type="common">Violet carpenter bee</name>
    <name type="synonym">Apis violacea</name>
    <dbReference type="NCBI Taxonomy" id="135666"/>
    <lineage>
        <taxon>Eukaryota</taxon>
        <taxon>Metazoa</taxon>
        <taxon>Ecdysozoa</taxon>
        <taxon>Arthropoda</taxon>
        <taxon>Hexapoda</taxon>
        <taxon>Insecta</taxon>
        <taxon>Pterygota</taxon>
        <taxon>Neoptera</taxon>
        <taxon>Endopterygota</taxon>
        <taxon>Hymenoptera</taxon>
        <taxon>Apocrita</taxon>
        <taxon>Aculeata</taxon>
        <taxon>Apoidea</taxon>
        <taxon>Anthophila</taxon>
        <taxon>Apidae</taxon>
        <taxon>Xylocopa</taxon>
        <taxon>Xylocopa</taxon>
    </lineage>
</organism>
<comment type="caution">
    <text evidence="1">The sequence shown here is derived from an EMBL/GenBank/DDBJ whole genome shotgun (WGS) entry which is preliminary data.</text>
</comment>
<dbReference type="Proteomes" id="UP001642520">
    <property type="component" value="Unassembled WGS sequence"/>
</dbReference>
<evidence type="ECO:0000313" key="2">
    <source>
        <dbReference type="Proteomes" id="UP001642520"/>
    </source>
</evidence>
<keyword evidence="2" id="KW-1185">Reference proteome</keyword>
<proteinExistence type="predicted"/>
<protein>
    <submittedName>
        <fullName evidence="1">Uncharacterized protein</fullName>
    </submittedName>
</protein>
<dbReference type="EMBL" id="CAXAJV020001300">
    <property type="protein sequence ID" value="CAL7949477.1"/>
    <property type="molecule type" value="Genomic_DNA"/>
</dbReference>
<sequence>MRFDPLSYCFGRKNKINDTAEGKAEEGIPDFPQEVIV</sequence>
<accession>A0ABP1PB73</accession>